<feature type="region of interest" description="Disordered" evidence="1">
    <location>
        <begin position="289"/>
        <end position="308"/>
    </location>
</feature>
<dbReference type="SMART" id="SM00530">
    <property type="entry name" value="HTH_XRE"/>
    <property type="match status" value="1"/>
</dbReference>
<reference evidence="3 4" key="1">
    <citation type="submission" date="2018-10" db="EMBL/GenBank/DDBJ databases">
        <title>Isolation from cow dung.</title>
        <authorList>
            <person name="Ling L."/>
        </authorList>
    </citation>
    <scope>NUCLEOTIDE SEQUENCE [LARGE SCALE GENOMIC DNA]</scope>
    <source>
        <strain evidence="3 4">NEAU-LL90</strain>
    </source>
</reference>
<dbReference type="Proteomes" id="UP000279275">
    <property type="component" value="Unassembled WGS sequence"/>
</dbReference>
<feature type="domain" description="HTH cro/C1-type" evidence="2">
    <location>
        <begin position="28"/>
        <end position="100"/>
    </location>
</feature>
<dbReference type="Pfam" id="PF13560">
    <property type="entry name" value="HTH_31"/>
    <property type="match status" value="1"/>
</dbReference>
<dbReference type="PANTHER" id="PTHR35010">
    <property type="entry name" value="BLL4672 PROTEIN-RELATED"/>
    <property type="match status" value="1"/>
</dbReference>
<feature type="compositionally biased region" description="Basic and acidic residues" evidence="1">
    <location>
        <begin position="289"/>
        <end position="299"/>
    </location>
</feature>
<protein>
    <submittedName>
        <fullName evidence="3">XRE family transcriptional regulator</fullName>
    </submittedName>
</protein>
<evidence type="ECO:0000313" key="3">
    <source>
        <dbReference type="EMBL" id="RMI32997.1"/>
    </source>
</evidence>
<dbReference type="InterPro" id="IPR001387">
    <property type="entry name" value="Cro/C1-type_HTH"/>
</dbReference>
<dbReference type="AlphaFoldDB" id="A0A3M2L639"/>
<evidence type="ECO:0000259" key="2">
    <source>
        <dbReference type="SMART" id="SM00530"/>
    </source>
</evidence>
<evidence type="ECO:0000256" key="1">
    <source>
        <dbReference type="SAM" id="MobiDB-lite"/>
    </source>
</evidence>
<dbReference type="OrthoDB" id="3608749at2"/>
<keyword evidence="4" id="KW-1185">Reference proteome</keyword>
<dbReference type="PANTHER" id="PTHR35010:SF2">
    <property type="entry name" value="BLL4672 PROTEIN"/>
    <property type="match status" value="1"/>
</dbReference>
<organism evidence="3 4">
    <name type="scientific">Nocardia stercoris</name>
    <dbReference type="NCBI Taxonomy" id="2483361"/>
    <lineage>
        <taxon>Bacteria</taxon>
        <taxon>Bacillati</taxon>
        <taxon>Actinomycetota</taxon>
        <taxon>Actinomycetes</taxon>
        <taxon>Mycobacteriales</taxon>
        <taxon>Nocardiaceae</taxon>
        <taxon>Nocardia</taxon>
    </lineage>
</organism>
<gene>
    <name evidence="3" type="ORF">EBN03_12265</name>
</gene>
<dbReference type="Pfam" id="PF17765">
    <property type="entry name" value="MLTR_LBD"/>
    <property type="match status" value="1"/>
</dbReference>
<dbReference type="EMBL" id="RFFH01000004">
    <property type="protein sequence ID" value="RMI32997.1"/>
    <property type="molecule type" value="Genomic_DNA"/>
</dbReference>
<accession>A0A3M2L639</accession>
<dbReference type="GO" id="GO:0003677">
    <property type="term" value="F:DNA binding"/>
    <property type="evidence" value="ECO:0007669"/>
    <property type="project" value="InterPro"/>
</dbReference>
<dbReference type="InterPro" id="IPR041413">
    <property type="entry name" value="MLTR_LBD"/>
</dbReference>
<proteinExistence type="predicted"/>
<dbReference type="Gene3D" id="1.10.260.40">
    <property type="entry name" value="lambda repressor-like DNA-binding domains"/>
    <property type="match status" value="1"/>
</dbReference>
<name>A0A3M2L639_9NOCA</name>
<dbReference type="RefSeq" id="WP_122188113.1">
    <property type="nucleotide sequence ID" value="NZ_RFFH01000004.1"/>
</dbReference>
<comment type="caution">
    <text evidence="3">The sequence shown here is derived from an EMBL/GenBank/DDBJ whole genome shotgun (WGS) entry which is preliminary data.</text>
</comment>
<dbReference type="InterPro" id="IPR010982">
    <property type="entry name" value="Lambda_DNA-bd_dom_sf"/>
</dbReference>
<sequence>MVVEGLNAGSTSGSSESRKVRRAELGAFLRSRRARITPEEMGLPTGSRRRTPGLRREEVAQLAGVGVTWYTWLEQGRDINASMQVLDAIARTLALDPVEKAHLYRLADVPTIGTGWGEEESIPGELQGILDHLHPLPAVLMSARYDVLAHNLAYEVLFPTMSGPDSNVLRSVFLTPDCCNPYPNCAERLARMVGYLRAAYVKHLEDPSWNEFIADLQQRSPLFAEMWSRNDVGAPPGRFRTIRNLAVGDFEVVMTSMTVPSIAGAWFQVLTPAGETAQAQLTQLLAMSEEQRQAPAREHRDRHHRRTA</sequence>
<dbReference type="SUPFAM" id="SSF47413">
    <property type="entry name" value="lambda repressor-like DNA-binding domains"/>
    <property type="match status" value="1"/>
</dbReference>
<dbReference type="CDD" id="cd00093">
    <property type="entry name" value="HTH_XRE"/>
    <property type="match status" value="1"/>
</dbReference>
<dbReference type="Gene3D" id="3.30.450.180">
    <property type="match status" value="1"/>
</dbReference>
<evidence type="ECO:0000313" key="4">
    <source>
        <dbReference type="Proteomes" id="UP000279275"/>
    </source>
</evidence>